<feature type="transmembrane region" description="Helical" evidence="7">
    <location>
        <begin position="183"/>
        <end position="203"/>
    </location>
</feature>
<dbReference type="PANTHER" id="PTHR34697">
    <property type="entry name" value="PHOSPHATIDYLGLYCEROL LYSYLTRANSFERASE"/>
    <property type="match status" value="1"/>
</dbReference>
<comment type="caution">
    <text evidence="9">The sequence shown here is derived from an EMBL/GenBank/DDBJ whole genome shotgun (WGS) entry which is preliminary data.</text>
</comment>
<dbReference type="GO" id="GO:0005886">
    <property type="term" value="C:plasma membrane"/>
    <property type="evidence" value="ECO:0007669"/>
    <property type="project" value="UniProtKB-SubCell"/>
</dbReference>
<dbReference type="AlphaFoldDB" id="A0A429ZKW6"/>
<dbReference type="GO" id="GO:0055091">
    <property type="term" value="P:phospholipid homeostasis"/>
    <property type="evidence" value="ECO:0007669"/>
    <property type="project" value="TreeGrafter"/>
</dbReference>
<keyword evidence="4 7" id="KW-0812">Transmembrane</keyword>
<feature type="transmembrane region" description="Helical" evidence="7">
    <location>
        <begin position="336"/>
        <end position="358"/>
    </location>
</feature>
<evidence type="ECO:0000256" key="2">
    <source>
        <dbReference type="ARBA" id="ARBA00022475"/>
    </source>
</evidence>
<proteinExistence type="inferred from homology"/>
<dbReference type="PANTHER" id="PTHR34697:SF2">
    <property type="entry name" value="PHOSPHATIDYLGLYCEROL LYSYLTRANSFERASE"/>
    <property type="match status" value="1"/>
</dbReference>
<accession>A0A429ZKW6</accession>
<keyword evidence="5 7" id="KW-1133">Transmembrane helix</keyword>
<evidence type="ECO:0000256" key="7">
    <source>
        <dbReference type="RuleBase" id="RU363042"/>
    </source>
</evidence>
<feature type="transmembrane region" description="Helical" evidence="7">
    <location>
        <begin position="378"/>
        <end position="398"/>
    </location>
</feature>
<feature type="transmembrane region" description="Helical" evidence="7">
    <location>
        <begin position="67"/>
        <end position="87"/>
    </location>
</feature>
<comment type="catalytic activity">
    <reaction evidence="7">
        <text>L-lysyl-tRNA(Lys) + a 1,2-diacyl-sn-glycero-3-phospho-(1'-sn-glycerol) = a 1,2-diacyl-sn-glycero-3-phospho-1'-(3'-O-L-lysyl)-sn-glycerol + tRNA(Lys)</text>
        <dbReference type="Rhea" id="RHEA:10668"/>
        <dbReference type="Rhea" id="RHEA-COMP:9696"/>
        <dbReference type="Rhea" id="RHEA-COMP:9697"/>
        <dbReference type="ChEBI" id="CHEBI:64716"/>
        <dbReference type="ChEBI" id="CHEBI:75792"/>
        <dbReference type="ChEBI" id="CHEBI:78442"/>
        <dbReference type="ChEBI" id="CHEBI:78529"/>
        <dbReference type="EC" id="2.3.2.3"/>
    </reaction>
</comment>
<feature type="transmembrane region" description="Helical" evidence="7">
    <location>
        <begin position="299"/>
        <end position="315"/>
    </location>
</feature>
<evidence type="ECO:0000259" key="8">
    <source>
        <dbReference type="Pfam" id="PF09924"/>
    </source>
</evidence>
<protein>
    <recommendedName>
        <fullName evidence="7">Phosphatidylglycerol lysyltransferase</fullName>
        <ecNumber evidence="7">2.3.2.3</ecNumber>
    </recommendedName>
    <alternativeName>
        <fullName evidence="7">Lysylphosphatidylglycerol synthase</fullName>
    </alternativeName>
</protein>
<dbReference type="Proteomes" id="UP000287239">
    <property type="component" value="Unassembled WGS sequence"/>
</dbReference>
<evidence type="ECO:0000256" key="3">
    <source>
        <dbReference type="ARBA" id="ARBA00022679"/>
    </source>
</evidence>
<dbReference type="Pfam" id="PF03706">
    <property type="entry name" value="LPG_synthase_TM"/>
    <property type="match status" value="1"/>
</dbReference>
<comment type="similarity">
    <text evidence="7">Belongs to the LPG synthase family.</text>
</comment>
<gene>
    <name evidence="7" type="primary">mprF</name>
    <name evidence="9" type="ORF">CBF35_10140</name>
</gene>
<keyword evidence="10" id="KW-1185">Reference proteome</keyword>
<dbReference type="EMBL" id="NGJU01000015">
    <property type="protein sequence ID" value="RST94321.1"/>
    <property type="molecule type" value="Genomic_DNA"/>
</dbReference>
<dbReference type="InterPro" id="IPR024320">
    <property type="entry name" value="LPG_synthase_C"/>
</dbReference>
<feature type="transmembrane region" description="Helical" evidence="7">
    <location>
        <begin position="501"/>
        <end position="520"/>
    </location>
</feature>
<dbReference type="EC" id="2.3.2.3" evidence="7"/>
<dbReference type="InterPro" id="IPR051211">
    <property type="entry name" value="PG_lysyltransferase"/>
</dbReference>
<keyword evidence="7" id="KW-0443">Lipid metabolism</keyword>
<keyword evidence="7" id="KW-0046">Antibiotic resistance</keyword>
<keyword evidence="2" id="KW-1003">Cell membrane</keyword>
<evidence type="ECO:0000256" key="4">
    <source>
        <dbReference type="ARBA" id="ARBA00022692"/>
    </source>
</evidence>
<comment type="function">
    <text evidence="7">Catalyzes the transfer of a lysyl group from L-lysyl-tRNA(Lys) to membrane-bound phosphatidylglycerol (PG), which produces lysylphosphatidylglycerol (LPG), a major component of the bacterial membrane with a positive net charge. LPG synthesis contributes to bacterial virulence as it is involved in the resistance mechanism against cationic antimicrobial peptides (CAMP) produces by the host's immune system (defensins, cathelicidins) and by the competing microorganisms.</text>
</comment>
<feature type="transmembrane region" description="Helical" evidence="7">
    <location>
        <begin position="150"/>
        <end position="171"/>
    </location>
</feature>
<name>A0A429ZKW6_9ENTE</name>
<feature type="transmembrane region" description="Helical" evidence="7">
    <location>
        <begin position="405"/>
        <end position="421"/>
    </location>
</feature>
<feature type="transmembrane region" description="Helical" evidence="7">
    <location>
        <begin position="26"/>
        <end position="47"/>
    </location>
</feature>
<feature type="transmembrane region" description="Helical" evidence="7">
    <location>
        <begin position="427"/>
        <end position="443"/>
    </location>
</feature>
<comment type="subcellular location">
    <subcellularLocation>
        <location evidence="1 7">Cell membrane</location>
        <topology evidence="1 7">Multi-pass membrane protein</topology>
    </subcellularLocation>
</comment>
<evidence type="ECO:0000256" key="5">
    <source>
        <dbReference type="ARBA" id="ARBA00022989"/>
    </source>
</evidence>
<keyword evidence="3 7" id="KW-0808">Transferase</keyword>
<dbReference type="GO" id="GO:0046677">
    <property type="term" value="P:response to antibiotic"/>
    <property type="evidence" value="ECO:0007669"/>
    <property type="project" value="UniProtKB-KW"/>
</dbReference>
<feature type="domain" description="Phosphatidylglycerol lysyltransferase C-terminal" evidence="8">
    <location>
        <begin position="541"/>
        <end position="834"/>
    </location>
</feature>
<dbReference type="InterPro" id="IPR022791">
    <property type="entry name" value="L-PG_synthase/AglD"/>
</dbReference>
<dbReference type="GO" id="GO:0006629">
    <property type="term" value="P:lipid metabolic process"/>
    <property type="evidence" value="ECO:0007669"/>
    <property type="project" value="UniProtKB-KW"/>
</dbReference>
<feature type="transmembrane region" description="Helical" evidence="7">
    <location>
        <begin position="215"/>
        <end position="240"/>
    </location>
</feature>
<evidence type="ECO:0000256" key="6">
    <source>
        <dbReference type="ARBA" id="ARBA00023136"/>
    </source>
</evidence>
<reference evidence="9 10" key="1">
    <citation type="submission" date="2017-05" db="EMBL/GenBank/DDBJ databases">
        <title>Vagococcus spp. assemblies.</title>
        <authorList>
            <person name="Gulvik C.A."/>
        </authorList>
    </citation>
    <scope>NUCLEOTIDE SEQUENCE [LARGE SCALE GENOMIC DNA]</scope>
    <source>
        <strain evidence="9 10">NCFB 2777</strain>
    </source>
</reference>
<dbReference type="GO" id="GO:0050071">
    <property type="term" value="F:phosphatidylglycerol lysyltransferase activity"/>
    <property type="evidence" value="ECO:0007669"/>
    <property type="project" value="UniProtKB-EC"/>
</dbReference>
<evidence type="ECO:0000313" key="9">
    <source>
        <dbReference type="EMBL" id="RST94321.1"/>
    </source>
</evidence>
<organism evidence="9 10">
    <name type="scientific">Vagococcus salmoninarum</name>
    <dbReference type="NCBI Taxonomy" id="2739"/>
    <lineage>
        <taxon>Bacteria</taxon>
        <taxon>Bacillati</taxon>
        <taxon>Bacillota</taxon>
        <taxon>Bacilli</taxon>
        <taxon>Lactobacillales</taxon>
        <taxon>Enterococcaceae</taxon>
        <taxon>Vagococcus</taxon>
    </lineage>
</organism>
<dbReference type="Pfam" id="PF09924">
    <property type="entry name" value="LPG_synthase_C"/>
    <property type="match status" value="1"/>
</dbReference>
<evidence type="ECO:0000313" key="10">
    <source>
        <dbReference type="Proteomes" id="UP000287239"/>
    </source>
</evidence>
<dbReference type="NCBIfam" id="NF033480">
    <property type="entry name" value="bifunc_MprF"/>
    <property type="match status" value="1"/>
</dbReference>
<feature type="transmembrane region" description="Helical" evidence="7">
    <location>
        <begin position="464"/>
        <end position="481"/>
    </location>
</feature>
<keyword evidence="6 7" id="KW-0472">Membrane</keyword>
<evidence type="ECO:0000256" key="1">
    <source>
        <dbReference type="ARBA" id="ARBA00004651"/>
    </source>
</evidence>
<sequence length="869" mass="99498">MKINGVEIMKELLKKLSYWLKKYSSILKIIFLFSVLLFVINQMTSILQGMTWLDLKNVLLGQGRRNLLKMVAVGLVAVLPMLTYDWVTLDILEEQGKPRLPHKELFTSGWTTNTINNLAGFGGVIGATLRGRFYGSGVGTRKVITTVSKVAIFMLSGLSVLCLITLSDIFIFRPNNPYRTYWIWLLGGSLYTPLLVSFIKLKGQKLFADFSNRRLALLVLGSFGQWLGALGAFLVIGFIIEVPVDLLQVYPLFVTATFIGMISMVPGGMGTFDVLMIVGLGHVGISKELALAWLLYYRIFYYLIPFLTGIFSYLHQTSAKINQFFDELPQLFAQKTAHFILVCMVYFAGVMMILLSTVPNLSNLSWLFQKIMPFSFDFLDQTLNMLIGFLLLGLARGVSHRVKKAYLPLLAVLIFCIANTVTRDISWKLLLFYGFLIACVYWSRREFYRKQLLFTWESLIFDGVLYGLLFILYSVVGFYSTERLEHGEVPAKFLLFPSEDVWLQGLAGVVLAAITIYLLYHYLGSQEKPGVFYDDNRVSWLLEKYGGTSYSHLVFLKDKRNYYYQEKGWDKVFFTFEIQSSKLFVLGDPVGKKSLFHAATSQFLAEADKLGYQLVFYGITDDYALSLHDLGFDFMKLGEEAQLNLRAEDSLSRNFHTKNLSTERLANQGYTFQYYEGPHSEELLREVAKVSEIFNQGREERYFAVGRFDINYLNHGDIGVVYHESRELVAFCSVRTQGDNGFLAYDLLRYKEDLPEGITDFLLINLLETCQKRQVANFSLGLAPLAKVGEAQTAFMKERLLHTCYKYSYPITNFKDIRLFKDSFSPDWQGRYLSYPKNTNSVFLMLQLYLLIEGGKSRRTRPVEGIMFE</sequence>
<dbReference type="OrthoDB" id="145485at2"/>